<dbReference type="Proteomes" id="UP001143509">
    <property type="component" value="Unassembled WGS sequence"/>
</dbReference>
<feature type="transmembrane region" description="Helical" evidence="1">
    <location>
        <begin position="204"/>
        <end position="237"/>
    </location>
</feature>
<keyword evidence="1" id="KW-0812">Transmembrane</keyword>
<comment type="caution">
    <text evidence="2">The sequence shown here is derived from an EMBL/GenBank/DDBJ whole genome shotgun (WGS) entry which is preliminary data.</text>
</comment>
<feature type="transmembrane region" description="Helical" evidence="1">
    <location>
        <begin position="116"/>
        <end position="146"/>
    </location>
</feature>
<keyword evidence="1" id="KW-0472">Membrane</keyword>
<feature type="transmembrane region" description="Helical" evidence="1">
    <location>
        <begin position="257"/>
        <end position="282"/>
    </location>
</feature>
<evidence type="ECO:0008006" key="4">
    <source>
        <dbReference type="Google" id="ProtNLM"/>
    </source>
</evidence>
<protein>
    <recommendedName>
        <fullName evidence="4">Glycerophosphoryl diester phosphodiesterase membrane domain-containing protein</fullName>
    </recommendedName>
</protein>
<organism evidence="2 3">
    <name type="scientific">Brevundimonas intermedia</name>
    <dbReference type="NCBI Taxonomy" id="74315"/>
    <lineage>
        <taxon>Bacteria</taxon>
        <taxon>Pseudomonadati</taxon>
        <taxon>Pseudomonadota</taxon>
        <taxon>Alphaproteobacteria</taxon>
        <taxon>Caulobacterales</taxon>
        <taxon>Caulobacteraceae</taxon>
        <taxon>Brevundimonas</taxon>
    </lineage>
</organism>
<reference evidence="2" key="1">
    <citation type="journal article" date="2014" name="Int. J. Syst. Evol. Microbiol.">
        <title>Complete genome of a new Firmicutes species belonging to the dominant human colonic microbiota ('Ruminococcus bicirculans') reveals two chromosomes and a selective capacity to utilize plant glucans.</title>
        <authorList>
            <consortium name="NISC Comparative Sequencing Program"/>
            <person name="Wegmann U."/>
            <person name="Louis P."/>
            <person name="Goesmann A."/>
            <person name="Henrissat B."/>
            <person name="Duncan S.H."/>
            <person name="Flint H.J."/>
        </authorList>
    </citation>
    <scope>NUCLEOTIDE SEQUENCE</scope>
    <source>
        <strain evidence="2">VKM B-1499</strain>
    </source>
</reference>
<evidence type="ECO:0000256" key="1">
    <source>
        <dbReference type="SAM" id="Phobius"/>
    </source>
</evidence>
<sequence>MTKSFSIGEAMVTPSRVIRRHPLAVFAWGFVIMAFSLGAVALMFGALADFPLADGAEPPPEMFGQLMAFQGVSMLLNFGQMFLAVVIWAATMRATLRIGQPDRFFFLRVGMDELRLAVVGLALFFGAYVAVIILVMLGFALGFTLWQINEPAAVIAGVVMSLALIVAVAVAMARLSLIAPATMMLKRFAFVEGWTLGKRRTLPLLGLLACTWLVYMALYFVAAFVIIVVLFASGVFAGFGQGAVPETFGDLFPTTGSVWAVVALLLILGSFVYGVVLTLLSAPFVSACRQLMDGAPSDAPQDGLP</sequence>
<gene>
    <name evidence="2" type="ORF">GCM10017620_05870</name>
</gene>
<feature type="transmembrane region" description="Helical" evidence="1">
    <location>
        <begin position="152"/>
        <end position="177"/>
    </location>
</feature>
<dbReference type="EMBL" id="BSFD01000002">
    <property type="protein sequence ID" value="GLK47614.1"/>
    <property type="molecule type" value="Genomic_DNA"/>
</dbReference>
<feature type="transmembrane region" description="Helical" evidence="1">
    <location>
        <begin position="25"/>
        <end position="48"/>
    </location>
</feature>
<keyword evidence="1" id="KW-1133">Transmembrane helix</keyword>
<evidence type="ECO:0000313" key="2">
    <source>
        <dbReference type="EMBL" id="GLK47614.1"/>
    </source>
</evidence>
<feature type="transmembrane region" description="Helical" evidence="1">
    <location>
        <begin position="68"/>
        <end position="96"/>
    </location>
</feature>
<dbReference type="RefSeq" id="WP_271163982.1">
    <property type="nucleotide sequence ID" value="NZ_BSFD01000002.1"/>
</dbReference>
<name>A0ABQ5T4C6_9CAUL</name>
<proteinExistence type="predicted"/>
<accession>A0ABQ5T4C6</accession>
<evidence type="ECO:0000313" key="3">
    <source>
        <dbReference type="Proteomes" id="UP001143509"/>
    </source>
</evidence>
<reference evidence="2" key="2">
    <citation type="submission" date="2023-01" db="EMBL/GenBank/DDBJ databases">
        <authorList>
            <person name="Sun Q."/>
            <person name="Evtushenko L."/>
        </authorList>
    </citation>
    <scope>NUCLEOTIDE SEQUENCE</scope>
    <source>
        <strain evidence="2">VKM B-1499</strain>
    </source>
</reference>
<keyword evidence="3" id="KW-1185">Reference proteome</keyword>